<evidence type="ECO:0000313" key="4">
    <source>
        <dbReference type="EMBL" id="ENN78872.1"/>
    </source>
</evidence>
<proteinExistence type="predicted"/>
<feature type="non-terminal residue" evidence="4">
    <location>
        <position position="1"/>
    </location>
</feature>
<dbReference type="OrthoDB" id="1854502at2759"/>
<feature type="signal peptide" evidence="3">
    <location>
        <begin position="1"/>
        <end position="18"/>
    </location>
</feature>
<feature type="region of interest" description="Disordered" evidence="2">
    <location>
        <begin position="143"/>
        <end position="169"/>
    </location>
</feature>
<accession>N6UJM0</accession>
<evidence type="ECO:0000256" key="2">
    <source>
        <dbReference type="SAM" id="MobiDB-lite"/>
    </source>
</evidence>
<keyword evidence="1" id="KW-0175">Coiled coil</keyword>
<feature type="chain" id="PRO_5009708169" evidence="3">
    <location>
        <begin position="19"/>
        <end position="241"/>
    </location>
</feature>
<gene>
    <name evidence="4" type="ORF">YQE_04661</name>
</gene>
<name>N6UJM0_DENPD</name>
<dbReference type="EMBL" id="KB740809">
    <property type="protein sequence ID" value="ENN78872.1"/>
    <property type="molecule type" value="Genomic_DNA"/>
</dbReference>
<feature type="coiled-coil region" evidence="1">
    <location>
        <begin position="56"/>
        <end position="86"/>
    </location>
</feature>
<evidence type="ECO:0000256" key="3">
    <source>
        <dbReference type="SAM" id="SignalP"/>
    </source>
</evidence>
<evidence type="ECO:0000256" key="1">
    <source>
        <dbReference type="SAM" id="Coils"/>
    </source>
</evidence>
<dbReference type="AlphaFoldDB" id="N6UJM0"/>
<dbReference type="HOGENOM" id="CLU_1152767_0_0_1"/>
<keyword evidence="3" id="KW-0732">Signal</keyword>
<reference evidence="4" key="1">
    <citation type="journal article" date="2013" name="Genome Biol.">
        <title>Draft genome of the mountain pine beetle, Dendroctonus ponderosae Hopkins, a major forest pest.</title>
        <authorList>
            <person name="Keeling C.I."/>
            <person name="Yuen M.M."/>
            <person name="Liao N.Y."/>
            <person name="Docking T.R."/>
            <person name="Chan S.K."/>
            <person name="Taylor G.A."/>
            <person name="Palmquist D.L."/>
            <person name="Jackman S.D."/>
            <person name="Nguyen A."/>
            <person name="Li M."/>
            <person name="Henderson H."/>
            <person name="Janes J.K."/>
            <person name="Zhao Y."/>
            <person name="Pandoh P."/>
            <person name="Moore R."/>
            <person name="Sperling F.A."/>
            <person name="Huber D.P."/>
            <person name="Birol I."/>
            <person name="Jones S.J."/>
            <person name="Bohlmann J."/>
        </authorList>
    </citation>
    <scope>NUCLEOTIDE SEQUENCE</scope>
</reference>
<organism evidence="4">
    <name type="scientific">Dendroctonus ponderosae</name>
    <name type="common">Mountain pine beetle</name>
    <dbReference type="NCBI Taxonomy" id="77166"/>
    <lineage>
        <taxon>Eukaryota</taxon>
        <taxon>Metazoa</taxon>
        <taxon>Ecdysozoa</taxon>
        <taxon>Arthropoda</taxon>
        <taxon>Hexapoda</taxon>
        <taxon>Insecta</taxon>
        <taxon>Pterygota</taxon>
        <taxon>Neoptera</taxon>
        <taxon>Endopterygota</taxon>
        <taxon>Coleoptera</taxon>
        <taxon>Polyphaga</taxon>
        <taxon>Cucujiformia</taxon>
        <taxon>Curculionidae</taxon>
        <taxon>Scolytinae</taxon>
        <taxon>Dendroctonus</taxon>
    </lineage>
</organism>
<sequence length="241" mass="27571">MSMFLALYLLVFPAIVLSTDISATRSILLVLLLSAQSCADYLKTAHTHGHKLVKMLQHEREQRQRLQEMVETLAEQHSKLERAANAHAHRAEIHVRNWNREAVPAYWTVSGSEAEEEDENDFFDAVSDGGQNSSVNDHFTLDIRTRTGVRRNSSDSSSETEETQETQQFSWNQRQTFIWGSKSPGPDMNFSPKRPYCNLASLNGCLLSGYRSPQLILIIPLKVRNKQNLYSIKKNFDKCHY</sequence>
<protein>
    <submittedName>
        <fullName evidence="4">Uncharacterized protein</fullName>
    </submittedName>
</protein>